<evidence type="ECO:0000313" key="8">
    <source>
        <dbReference type="Proteomes" id="UP001220509"/>
    </source>
</evidence>
<evidence type="ECO:0000256" key="3">
    <source>
        <dbReference type="ARBA" id="ARBA00022448"/>
    </source>
</evidence>
<organism evidence="7 8">
    <name type="scientific">Paenibacillus kyungheensis</name>
    <dbReference type="NCBI Taxonomy" id="1452732"/>
    <lineage>
        <taxon>Bacteria</taxon>
        <taxon>Bacillati</taxon>
        <taxon>Bacillota</taxon>
        <taxon>Bacilli</taxon>
        <taxon>Bacillales</taxon>
        <taxon>Paenibacillaceae</taxon>
        <taxon>Paenibacillus</taxon>
    </lineage>
</organism>
<evidence type="ECO:0000259" key="6">
    <source>
        <dbReference type="PROSITE" id="PS50983"/>
    </source>
</evidence>
<evidence type="ECO:0000256" key="4">
    <source>
        <dbReference type="ARBA" id="ARBA00022729"/>
    </source>
</evidence>
<sequence>MNIKNSLVTSVFIAIMILLSACAQPAASTTSSSASESSSSMVKEENGVIVHDAKAKIASMSIHITNNLLALGIQPAGSVIGGDVKDFLPHVADRLKGTTKLGVVTDPDMEALLALQPDVIYIDKEYSGKDIAKFEQIAPTIVIDMDQGTWQDQLKEISTHVGLEKEADTFIAQYDIKAAQVSTLIHTKLGADAKVMAIRMTPKELRVMSTTRPLGPIMFEDLKLKMANGLDQLSKDEPYEVISKEVLPDFDADAIFVIISKGNDAQTNFDELEKNPLWLNLKAVKNKHVYVLDGQKWLDYSSLGQQMALEDAEQLFSK</sequence>
<dbReference type="InterPro" id="IPR051313">
    <property type="entry name" value="Bact_iron-sidero_bind"/>
</dbReference>
<dbReference type="PROSITE" id="PS50983">
    <property type="entry name" value="FE_B12_PBP"/>
    <property type="match status" value="1"/>
</dbReference>
<reference evidence="7 8" key="1">
    <citation type="submission" date="2023-02" db="EMBL/GenBank/DDBJ databases">
        <title>Genome sequence of Paenibacillus kyungheensis KACC 18744.</title>
        <authorList>
            <person name="Kim S."/>
            <person name="Heo J."/>
            <person name="Kwon S.-W."/>
        </authorList>
    </citation>
    <scope>NUCLEOTIDE SEQUENCE [LARGE SCALE GENOMIC DNA]</scope>
    <source>
        <strain evidence="7 8">KACC 18744</strain>
    </source>
</reference>
<dbReference type="AlphaFoldDB" id="A0AAX3LZ00"/>
<feature type="domain" description="Fe/B12 periplasmic-binding" evidence="6">
    <location>
        <begin position="56"/>
        <end position="318"/>
    </location>
</feature>
<dbReference type="Gene3D" id="3.40.50.1980">
    <property type="entry name" value="Nitrogenase molybdenum iron protein domain"/>
    <property type="match status" value="2"/>
</dbReference>
<dbReference type="PANTHER" id="PTHR30532">
    <property type="entry name" value="IRON III DICITRATE-BINDING PERIPLASMIC PROTEIN"/>
    <property type="match status" value="1"/>
</dbReference>
<dbReference type="KEGG" id="pka:PQ456_18090"/>
<dbReference type="PANTHER" id="PTHR30532:SF21">
    <property type="entry name" value="SIDEROPHORE-BINDING LIPOPROTEIN YFIY-RELATED"/>
    <property type="match status" value="1"/>
</dbReference>
<comment type="similarity">
    <text evidence="2">Belongs to the bacterial solute-binding protein 8 family.</text>
</comment>
<dbReference type="Proteomes" id="UP001220509">
    <property type="component" value="Chromosome"/>
</dbReference>
<proteinExistence type="inferred from homology"/>
<evidence type="ECO:0000256" key="2">
    <source>
        <dbReference type="ARBA" id="ARBA00008814"/>
    </source>
</evidence>
<evidence type="ECO:0000256" key="1">
    <source>
        <dbReference type="ARBA" id="ARBA00004196"/>
    </source>
</evidence>
<protein>
    <submittedName>
        <fullName evidence="7">ABC transporter substrate-binding protein</fullName>
    </submittedName>
</protein>
<dbReference type="InterPro" id="IPR002491">
    <property type="entry name" value="ABC_transptr_periplasmic_BD"/>
</dbReference>
<accession>A0AAX3LZ00</accession>
<evidence type="ECO:0000256" key="5">
    <source>
        <dbReference type="SAM" id="SignalP"/>
    </source>
</evidence>
<evidence type="ECO:0000313" key="7">
    <source>
        <dbReference type="EMBL" id="WCT55077.1"/>
    </source>
</evidence>
<gene>
    <name evidence="7" type="ORF">PQ456_18090</name>
</gene>
<dbReference type="GO" id="GO:0030288">
    <property type="term" value="C:outer membrane-bounded periplasmic space"/>
    <property type="evidence" value="ECO:0007669"/>
    <property type="project" value="TreeGrafter"/>
</dbReference>
<keyword evidence="3" id="KW-0813">Transport</keyword>
<feature type="signal peptide" evidence="5">
    <location>
        <begin position="1"/>
        <end position="23"/>
    </location>
</feature>
<comment type="subcellular location">
    <subcellularLocation>
        <location evidence="1">Cell envelope</location>
    </subcellularLocation>
</comment>
<keyword evidence="4 5" id="KW-0732">Signal</keyword>
<dbReference type="SUPFAM" id="SSF53807">
    <property type="entry name" value="Helical backbone' metal receptor"/>
    <property type="match status" value="1"/>
</dbReference>
<dbReference type="GO" id="GO:1901678">
    <property type="term" value="P:iron coordination entity transport"/>
    <property type="evidence" value="ECO:0007669"/>
    <property type="project" value="UniProtKB-ARBA"/>
</dbReference>
<keyword evidence="8" id="KW-1185">Reference proteome</keyword>
<dbReference type="EMBL" id="CP117416">
    <property type="protein sequence ID" value="WCT55077.1"/>
    <property type="molecule type" value="Genomic_DNA"/>
</dbReference>
<name>A0AAX3LZ00_9BACL</name>
<feature type="chain" id="PRO_5043612501" evidence="5">
    <location>
        <begin position="24"/>
        <end position="318"/>
    </location>
</feature>
<dbReference type="PROSITE" id="PS51257">
    <property type="entry name" value="PROKAR_LIPOPROTEIN"/>
    <property type="match status" value="1"/>
</dbReference>
<dbReference type="Pfam" id="PF01497">
    <property type="entry name" value="Peripla_BP_2"/>
    <property type="match status" value="1"/>
</dbReference>